<name>A0A8J5WGC0_ZIZPA</name>
<protein>
    <submittedName>
        <fullName evidence="2">Uncharacterized protein</fullName>
    </submittedName>
</protein>
<evidence type="ECO:0000313" key="2">
    <source>
        <dbReference type="EMBL" id="KAG8091058.1"/>
    </source>
</evidence>
<reference evidence="2" key="2">
    <citation type="submission" date="2021-02" db="EMBL/GenBank/DDBJ databases">
        <authorList>
            <person name="Kimball J.A."/>
            <person name="Haas M.W."/>
            <person name="Macchietto M."/>
            <person name="Kono T."/>
            <person name="Duquette J."/>
            <person name="Shao M."/>
        </authorList>
    </citation>
    <scope>NUCLEOTIDE SEQUENCE</scope>
    <source>
        <tissue evidence="2">Fresh leaf tissue</tissue>
    </source>
</reference>
<dbReference type="EMBL" id="JAAALK010000081">
    <property type="protein sequence ID" value="KAG8091058.1"/>
    <property type="molecule type" value="Genomic_DNA"/>
</dbReference>
<evidence type="ECO:0000256" key="1">
    <source>
        <dbReference type="SAM" id="MobiDB-lite"/>
    </source>
</evidence>
<dbReference type="Proteomes" id="UP000729402">
    <property type="component" value="Unassembled WGS sequence"/>
</dbReference>
<evidence type="ECO:0000313" key="3">
    <source>
        <dbReference type="Proteomes" id="UP000729402"/>
    </source>
</evidence>
<organism evidence="2 3">
    <name type="scientific">Zizania palustris</name>
    <name type="common">Northern wild rice</name>
    <dbReference type="NCBI Taxonomy" id="103762"/>
    <lineage>
        <taxon>Eukaryota</taxon>
        <taxon>Viridiplantae</taxon>
        <taxon>Streptophyta</taxon>
        <taxon>Embryophyta</taxon>
        <taxon>Tracheophyta</taxon>
        <taxon>Spermatophyta</taxon>
        <taxon>Magnoliopsida</taxon>
        <taxon>Liliopsida</taxon>
        <taxon>Poales</taxon>
        <taxon>Poaceae</taxon>
        <taxon>BOP clade</taxon>
        <taxon>Oryzoideae</taxon>
        <taxon>Oryzeae</taxon>
        <taxon>Zizaniinae</taxon>
        <taxon>Zizania</taxon>
    </lineage>
</organism>
<keyword evidence="3" id="KW-1185">Reference proteome</keyword>
<dbReference type="AlphaFoldDB" id="A0A8J5WGC0"/>
<comment type="caution">
    <text evidence="2">The sequence shown here is derived from an EMBL/GenBank/DDBJ whole genome shotgun (WGS) entry which is preliminary data.</text>
</comment>
<proteinExistence type="predicted"/>
<accession>A0A8J5WGC0</accession>
<sequence>MAGPMQRYEAGRHVAPRGRVEAQWVGTWHRWVGQWHNGAMRGGTTTGHHWAGWKNCGAARGDTTGQPEAGRRRVAPRQCDARQSGTRCDEEAQHGTTGQDKGMMPWHSRQSIALCRGGAEAWIDNGGPNEAL</sequence>
<gene>
    <name evidence="2" type="ORF">GUJ93_ZPchr0011g28084</name>
</gene>
<reference evidence="2" key="1">
    <citation type="journal article" date="2021" name="bioRxiv">
        <title>Whole Genome Assembly and Annotation of Northern Wild Rice, Zizania palustris L., Supports a Whole Genome Duplication in the Zizania Genus.</title>
        <authorList>
            <person name="Haas M."/>
            <person name="Kono T."/>
            <person name="Macchietto M."/>
            <person name="Millas R."/>
            <person name="McGilp L."/>
            <person name="Shao M."/>
            <person name="Duquette J."/>
            <person name="Hirsch C.N."/>
            <person name="Kimball J."/>
        </authorList>
    </citation>
    <scope>NUCLEOTIDE SEQUENCE</scope>
    <source>
        <tissue evidence="2">Fresh leaf tissue</tissue>
    </source>
</reference>
<feature type="region of interest" description="Disordered" evidence="1">
    <location>
        <begin position="59"/>
        <end position="105"/>
    </location>
</feature>